<evidence type="ECO:0000313" key="2">
    <source>
        <dbReference type="Proteomes" id="UP001209317"/>
    </source>
</evidence>
<accession>A0AAE3IJP4</accession>
<name>A0AAE3IJP4_9BACT</name>
<comment type="caution">
    <text evidence="1">The sequence shown here is derived from an EMBL/GenBank/DDBJ whole genome shotgun (WGS) entry which is preliminary data.</text>
</comment>
<dbReference type="Proteomes" id="UP001209317">
    <property type="component" value="Unassembled WGS sequence"/>
</dbReference>
<dbReference type="AlphaFoldDB" id="A0AAE3IJP4"/>
<sequence length="171" mass="19388">MRFIRLAVVSFVIFFVLLTVIGLLFPPVVTVVRRGVIQAPKEKIYPFIADTKNWHKWLADSTVVFAQLTPATTGKDAAVSIGGKRVQIIAVTHDYVEAEWELNKKENRIQTSGFYLLPDKETSGTVVQLHFTQKLKWYPWERIAARLNERVLGPVLDNNILQLDEAVKAAN</sequence>
<evidence type="ECO:0008006" key="3">
    <source>
        <dbReference type="Google" id="ProtNLM"/>
    </source>
</evidence>
<reference evidence="1" key="1">
    <citation type="submission" date="2022-10" db="EMBL/GenBank/DDBJ databases">
        <authorList>
            <person name="Kim H.S."/>
            <person name="Kim J.-S."/>
            <person name="Suh M.K."/>
            <person name="Eom M.K."/>
            <person name="Lee J.-S."/>
        </authorList>
    </citation>
    <scope>NUCLEOTIDE SEQUENCE</scope>
    <source>
        <strain evidence="1">LIP-5</strain>
    </source>
</reference>
<dbReference type="SUPFAM" id="SSF55961">
    <property type="entry name" value="Bet v1-like"/>
    <property type="match status" value="1"/>
</dbReference>
<evidence type="ECO:0000313" key="1">
    <source>
        <dbReference type="EMBL" id="MCU7693337.1"/>
    </source>
</evidence>
<dbReference type="Gene3D" id="3.30.530.20">
    <property type="match status" value="1"/>
</dbReference>
<organism evidence="1 2">
    <name type="scientific">Haoranjiania flava</name>
    <dbReference type="NCBI Taxonomy" id="1856322"/>
    <lineage>
        <taxon>Bacteria</taxon>
        <taxon>Pseudomonadati</taxon>
        <taxon>Bacteroidota</taxon>
        <taxon>Chitinophagia</taxon>
        <taxon>Chitinophagales</taxon>
        <taxon>Chitinophagaceae</taxon>
        <taxon>Haoranjiania</taxon>
    </lineage>
</organism>
<dbReference type="RefSeq" id="WP_263036823.1">
    <property type="nucleotide sequence ID" value="NZ_JAOTPL010000002.1"/>
</dbReference>
<proteinExistence type="predicted"/>
<protein>
    <recommendedName>
        <fullName evidence="3">Polyketide cyclase</fullName>
    </recommendedName>
</protein>
<keyword evidence="2" id="KW-1185">Reference proteome</keyword>
<dbReference type="InterPro" id="IPR023393">
    <property type="entry name" value="START-like_dom_sf"/>
</dbReference>
<gene>
    <name evidence="1" type="ORF">OD355_02265</name>
</gene>
<dbReference type="EMBL" id="JAOTPL010000002">
    <property type="protein sequence ID" value="MCU7693337.1"/>
    <property type="molecule type" value="Genomic_DNA"/>
</dbReference>